<evidence type="ECO:0000313" key="1">
    <source>
        <dbReference type="EMBL" id="CTR06078.1"/>
    </source>
</evidence>
<proteinExistence type="predicted"/>
<dbReference type="Proteomes" id="UP000239560">
    <property type="component" value="Unassembled WGS sequence"/>
</dbReference>
<evidence type="ECO:0000313" key="3">
    <source>
        <dbReference type="Proteomes" id="UP000199069"/>
    </source>
</evidence>
<reference evidence="2" key="2">
    <citation type="journal article" date="2018" name="Elife">
        <title>Functional genomics of lipid metabolism in the oleaginous yeast Rhodosporidium toruloides.</title>
        <authorList>
            <person name="Coradetti S.T."/>
            <person name="Pinel D."/>
            <person name="Geiselman G."/>
            <person name="Ito M."/>
            <person name="Mondo S."/>
            <person name="Reilly M.C."/>
            <person name="Cheng Y.F."/>
            <person name="Bauer S."/>
            <person name="Grigoriev I."/>
            <person name="Gladden J.M."/>
            <person name="Simmons B.A."/>
            <person name="Brem R."/>
            <person name="Arkin A.P."/>
            <person name="Skerker J.M."/>
        </authorList>
    </citation>
    <scope>NUCLEOTIDE SEQUENCE [LARGE SCALE GENOMIC DNA]</scope>
    <source>
        <strain evidence="2">NBRC 0880</strain>
    </source>
</reference>
<keyword evidence="3" id="KW-1185">Reference proteome</keyword>
<dbReference type="OrthoDB" id="2520614at2759"/>
<name>A0A0K3CB09_RHOTO</name>
<accession>A0A0K3CB09</accession>
<dbReference type="OMA" id="IACHDEV"/>
<evidence type="ECO:0000313" key="2">
    <source>
        <dbReference type="EMBL" id="PRQ76173.1"/>
    </source>
</evidence>
<dbReference type="AlphaFoldDB" id="A0A0K3CB09"/>
<reference evidence="1 3" key="1">
    <citation type="submission" date="2015-07" db="EMBL/GenBank/DDBJ databases">
        <authorList>
            <person name="Cajimat M.N.B."/>
            <person name="Milazzo M.L."/>
            <person name="Fulhorst C.F."/>
        </authorList>
    </citation>
    <scope>NUCLEOTIDE SEQUENCE [LARGE SCALE GENOMIC DNA]</scope>
    <source>
        <strain evidence="1">Single colony</strain>
    </source>
</reference>
<dbReference type="Proteomes" id="UP000199069">
    <property type="component" value="Unassembled WGS sequence"/>
</dbReference>
<gene>
    <name evidence="1" type="primary">FGENESH: predicted gene_3.390</name>
    <name evidence="2" type="ORF">AAT19DRAFT_13195</name>
    <name evidence="1" type="ORF">BN2166_0019390</name>
</gene>
<dbReference type="EMBL" id="LCTV02000003">
    <property type="protein sequence ID" value="PRQ76173.1"/>
    <property type="molecule type" value="Genomic_DNA"/>
</dbReference>
<sequence length="500" mass="55685">MSSPASTPSHFDRLPTELLKHIVVLVHQQDQNFRKSGIGGARVTNPSKQRKRVYDSDYEDLEPPRPVLTNGKFSAWHGRGLYAVSLLNKRLRELCLPFLCPVATAKQFASIFYRFGLIPQTILDGVQRIDLHTASLSQIVAAALALPQLPLVDTLEVPVLRYFTADAPHIAEHSPTLSDTACLATKAFRDRASRISALIIHNEVIIARLAEYISTFADLNTVRSLEFRNSDSTLFDDSDLDFSRSSSVRLHCLTMLPSLAHLDISGVVADDWEDLLNDTSRWPDDAQFQALQCFRTEAWSSWIFSFVEKCMPCLVKLEVIFPADPVNVEPFVALPSSPTLHHLEALSITGPPCAFAILAQLTLPRVRNIHLTFISFDSAATLDCTTIVPPDTLFARRVALRIATPPTIRLENVEVFAKWCERHDIDLSWTPGSRLAVLNQPLTISADDAGMSNTADAVLDTLAWACDHGKRLRDLGDTAGLRELAELVKPLCERRMIEEM</sequence>
<dbReference type="EMBL" id="CWKI01000003">
    <property type="protein sequence ID" value="CTR06078.1"/>
    <property type="molecule type" value="Genomic_DNA"/>
</dbReference>
<protein>
    <submittedName>
        <fullName evidence="1 2">Proteophosphoglycan ppg4</fullName>
    </submittedName>
</protein>
<organism evidence="1 3">
    <name type="scientific">Rhodotorula toruloides</name>
    <name type="common">Yeast</name>
    <name type="synonym">Rhodosporidium toruloides</name>
    <dbReference type="NCBI Taxonomy" id="5286"/>
    <lineage>
        <taxon>Eukaryota</taxon>
        <taxon>Fungi</taxon>
        <taxon>Dikarya</taxon>
        <taxon>Basidiomycota</taxon>
        <taxon>Pucciniomycotina</taxon>
        <taxon>Microbotryomycetes</taxon>
        <taxon>Sporidiobolales</taxon>
        <taxon>Sporidiobolaceae</taxon>
        <taxon>Rhodotorula</taxon>
    </lineage>
</organism>